<gene>
    <name evidence="9" type="ORF">CBR_g8999</name>
</gene>
<protein>
    <recommendedName>
        <fullName evidence="3">lycopene beta-cyclase</fullName>
        <ecNumber evidence="3">5.5.1.19</ecNumber>
    </recommendedName>
</protein>
<comment type="caution">
    <text evidence="9">The sequence shown here is derived from an EMBL/GenBank/DDBJ whole genome shotgun (WGS) entry which is preliminary data.</text>
</comment>
<proteinExistence type="inferred from homology"/>
<evidence type="ECO:0000256" key="3">
    <source>
        <dbReference type="ARBA" id="ARBA00012242"/>
    </source>
</evidence>
<dbReference type="EC" id="5.5.1.19" evidence="3"/>
<evidence type="ECO:0000313" key="9">
    <source>
        <dbReference type="EMBL" id="GBG71583.1"/>
    </source>
</evidence>
<dbReference type="NCBIfam" id="TIGR01790">
    <property type="entry name" value="carotene-cycl"/>
    <property type="match status" value="1"/>
</dbReference>
<organism evidence="9 10">
    <name type="scientific">Chara braunii</name>
    <name type="common">Braun's stonewort</name>
    <dbReference type="NCBI Taxonomy" id="69332"/>
    <lineage>
        <taxon>Eukaryota</taxon>
        <taxon>Viridiplantae</taxon>
        <taxon>Streptophyta</taxon>
        <taxon>Charophyceae</taxon>
        <taxon>Charales</taxon>
        <taxon>Characeae</taxon>
        <taxon>Chara</taxon>
    </lineage>
</organism>
<comment type="pathway">
    <text evidence="1">Carotenoid biosynthesis; beta-carotene biosynthesis.</text>
</comment>
<feature type="region of interest" description="Disordered" evidence="8">
    <location>
        <begin position="1"/>
        <end position="20"/>
    </location>
</feature>
<dbReference type="Proteomes" id="UP000265515">
    <property type="component" value="Unassembled WGS sequence"/>
</dbReference>
<dbReference type="GO" id="GO:0045436">
    <property type="term" value="F:lycopene beta cyclase activity"/>
    <property type="evidence" value="ECO:0007669"/>
    <property type="project" value="EnsemblPlants"/>
</dbReference>
<dbReference type="SUPFAM" id="SSF51905">
    <property type="entry name" value="FAD/NAD(P)-binding domain"/>
    <property type="match status" value="1"/>
</dbReference>
<feature type="region of interest" description="Disordered" evidence="8">
    <location>
        <begin position="67"/>
        <end position="178"/>
    </location>
</feature>
<dbReference type="GO" id="GO:0016117">
    <property type="term" value="P:carotenoid biosynthetic process"/>
    <property type="evidence" value="ECO:0007669"/>
    <property type="project" value="UniProtKB-KW"/>
</dbReference>
<dbReference type="PANTHER" id="PTHR39757">
    <property type="match status" value="1"/>
</dbReference>
<sequence length="673" mass="74241">MAMAARMGLTAVASSGQETAAVADRLTTTTWRRCTSSPSSTSSGGGRAGLRGGGLFPATASLSASASANKRSSSSFSCRGVTPPWSNRGAEGRATIARQQLRASPPPRSRSAAAHRNPPSREGNHECGGNRHLWGRLRSSKRGDVSSRRRATWARTTRGSLLQEGATRESMPAPSPLPAEELSLTLPEYDPAKPVPVALDLLVVGSGPAGLAVAQLVSSCGLRVCCVDPSPKAIWPNNYGVWVDEFEAMDLLDCLDHTWPRAVVYLDDGPNHVKNLSRPYGRVNRVRLKSKMMEKCIQNGVTFYKDKVESVEHDDEGSTVVCRNGVQIRSKVVLDATGHSRRLVKYDEPFDPGYQAAYGILAEVDRHPFDVDAMLFMDWRDSHLARDPSMRRRNKQLPTFLYAMPFSDNRIFLALKVAFPRIRNDVRSRIYLWQHDKYCQGMMPIAVLTNRKAILSSLYVVYRYCLIPMGGVLPSIPQRVLGIGGTAGMVHPSTGYMIARTLAAAPDLAQAIIALLAPEKAGRLLSSSAYLSTSLSSTTGSASSSTGSVSSSPLRQTIDAQPEEMELSTDRLAELVWHSIWPTNRKRQRECFCFGMDILLQLNLPSTRSFFDAFFSLTPYYWHGFLSSRLYTKELIIFALQLFRHASTPMRLEIMWRGLPALINLINKVVNMK</sequence>
<accession>A0A388KNR5</accession>
<dbReference type="EMBL" id="BFEA01000149">
    <property type="protein sequence ID" value="GBG71583.1"/>
    <property type="molecule type" value="Genomic_DNA"/>
</dbReference>
<dbReference type="AlphaFoldDB" id="A0A388KNR5"/>
<evidence type="ECO:0000256" key="1">
    <source>
        <dbReference type="ARBA" id="ARBA00005089"/>
    </source>
</evidence>
<dbReference type="OrthoDB" id="1716816at2759"/>
<evidence type="ECO:0000256" key="8">
    <source>
        <dbReference type="SAM" id="MobiDB-lite"/>
    </source>
</evidence>
<dbReference type="InterPro" id="IPR010108">
    <property type="entry name" value="Lycopene_cyclase_b/e"/>
</dbReference>
<keyword evidence="4" id="KW-0125">Carotenoid biosynthesis</keyword>
<feature type="compositionally biased region" description="Low complexity" evidence="8">
    <location>
        <begin position="67"/>
        <end position="77"/>
    </location>
</feature>
<evidence type="ECO:0000256" key="4">
    <source>
        <dbReference type="ARBA" id="ARBA00022746"/>
    </source>
</evidence>
<comment type="pathway">
    <text evidence="7">Carotenoid biosynthesis; beta-zeacarotene biosynthesis.</text>
</comment>
<keyword evidence="5" id="KW-0520">NAD</keyword>
<keyword evidence="10" id="KW-1185">Reference proteome</keyword>
<feature type="region of interest" description="Disordered" evidence="8">
    <location>
        <begin position="31"/>
        <end position="52"/>
    </location>
</feature>
<evidence type="ECO:0000313" key="10">
    <source>
        <dbReference type="Proteomes" id="UP000265515"/>
    </source>
</evidence>
<comment type="similarity">
    <text evidence="2">Belongs to the lycopene cyclase family.</text>
</comment>
<reference evidence="9 10" key="1">
    <citation type="journal article" date="2018" name="Cell">
        <title>The Chara Genome: Secondary Complexity and Implications for Plant Terrestrialization.</title>
        <authorList>
            <person name="Nishiyama T."/>
            <person name="Sakayama H."/>
            <person name="Vries J.D."/>
            <person name="Buschmann H."/>
            <person name="Saint-Marcoux D."/>
            <person name="Ullrich K.K."/>
            <person name="Haas F.B."/>
            <person name="Vanderstraeten L."/>
            <person name="Becker D."/>
            <person name="Lang D."/>
            <person name="Vosolsobe S."/>
            <person name="Rombauts S."/>
            <person name="Wilhelmsson P.K.I."/>
            <person name="Janitza P."/>
            <person name="Kern R."/>
            <person name="Heyl A."/>
            <person name="Rumpler F."/>
            <person name="Villalobos L.I.A.C."/>
            <person name="Clay J.M."/>
            <person name="Skokan R."/>
            <person name="Toyoda A."/>
            <person name="Suzuki Y."/>
            <person name="Kagoshima H."/>
            <person name="Schijlen E."/>
            <person name="Tajeshwar N."/>
            <person name="Catarino B."/>
            <person name="Hetherington A.J."/>
            <person name="Saltykova A."/>
            <person name="Bonnot C."/>
            <person name="Breuninger H."/>
            <person name="Symeonidi A."/>
            <person name="Radhakrishnan G.V."/>
            <person name="Van Nieuwerburgh F."/>
            <person name="Deforce D."/>
            <person name="Chang C."/>
            <person name="Karol K.G."/>
            <person name="Hedrich R."/>
            <person name="Ulvskov P."/>
            <person name="Glockner G."/>
            <person name="Delwiche C.F."/>
            <person name="Petrasek J."/>
            <person name="Van de Peer Y."/>
            <person name="Friml J."/>
            <person name="Beilby M."/>
            <person name="Dolan L."/>
            <person name="Kohara Y."/>
            <person name="Sugano S."/>
            <person name="Fujiyama A."/>
            <person name="Delaux P.-M."/>
            <person name="Quint M."/>
            <person name="TheiBen G."/>
            <person name="Hagemann M."/>
            <person name="Harholt J."/>
            <person name="Dunand C."/>
            <person name="Zachgo S."/>
            <person name="Langdale J."/>
            <person name="Maumus F."/>
            <person name="Straeten D.V.D."/>
            <person name="Gould S.B."/>
            <person name="Rensing S.A."/>
        </authorList>
    </citation>
    <scope>NUCLEOTIDE SEQUENCE [LARGE SCALE GENOMIC DNA]</scope>
    <source>
        <strain evidence="9 10">S276</strain>
    </source>
</reference>
<dbReference type="InterPro" id="IPR036188">
    <property type="entry name" value="FAD/NAD-bd_sf"/>
</dbReference>
<evidence type="ECO:0000256" key="6">
    <source>
        <dbReference type="ARBA" id="ARBA00023235"/>
    </source>
</evidence>
<dbReference type="Gene3D" id="3.50.50.60">
    <property type="entry name" value="FAD/NAD(P)-binding domain"/>
    <property type="match status" value="1"/>
</dbReference>
<dbReference type="Gramene" id="GBG71583">
    <property type="protein sequence ID" value="GBG71583"/>
    <property type="gene ID" value="CBR_g8999"/>
</dbReference>
<feature type="compositionally biased region" description="Low complexity" evidence="8">
    <location>
        <begin position="31"/>
        <end position="42"/>
    </location>
</feature>
<evidence type="ECO:0000256" key="2">
    <source>
        <dbReference type="ARBA" id="ARBA00006599"/>
    </source>
</evidence>
<name>A0A388KNR5_CHABU</name>
<evidence type="ECO:0000256" key="5">
    <source>
        <dbReference type="ARBA" id="ARBA00023027"/>
    </source>
</evidence>
<dbReference type="OMA" id="PELMFFG"/>
<dbReference type="STRING" id="69332.A0A388KNR5"/>
<dbReference type="Pfam" id="PF05834">
    <property type="entry name" value="Lycopene_cycl"/>
    <property type="match status" value="1"/>
</dbReference>
<dbReference type="PANTHER" id="PTHR39757:SF5">
    <property type="entry name" value="OS02G0190600 PROTEIN"/>
    <property type="match status" value="1"/>
</dbReference>
<feature type="compositionally biased region" description="Low complexity" evidence="8">
    <location>
        <begin position="109"/>
        <end position="121"/>
    </location>
</feature>
<dbReference type="GO" id="GO:0016705">
    <property type="term" value="F:oxidoreductase activity, acting on paired donors, with incorporation or reduction of molecular oxygen"/>
    <property type="evidence" value="ECO:0007669"/>
    <property type="project" value="InterPro"/>
</dbReference>
<feature type="compositionally biased region" description="Gly residues" evidence="8">
    <location>
        <begin position="43"/>
        <end position="52"/>
    </location>
</feature>
<evidence type="ECO:0000256" key="7">
    <source>
        <dbReference type="ARBA" id="ARBA00037906"/>
    </source>
</evidence>
<keyword evidence="6" id="KW-0413">Isomerase</keyword>